<gene>
    <name evidence="2" type="ORF">EDC22_101496</name>
</gene>
<dbReference type="InterPro" id="IPR007475">
    <property type="entry name" value="UbiK"/>
</dbReference>
<keyword evidence="3" id="KW-1185">Reference proteome</keyword>
<evidence type="ECO:0000256" key="1">
    <source>
        <dbReference type="SAM" id="MobiDB-lite"/>
    </source>
</evidence>
<dbReference type="OrthoDB" id="7392124at2"/>
<feature type="region of interest" description="Disordered" evidence="1">
    <location>
        <begin position="87"/>
        <end position="111"/>
    </location>
</feature>
<evidence type="ECO:0000313" key="2">
    <source>
        <dbReference type="EMBL" id="TCT13626.1"/>
    </source>
</evidence>
<dbReference type="EMBL" id="SMAK01000001">
    <property type="protein sequence ID" value="TCT13626.1"/>
    <property type="molecule type" value="Genomic_DNA"/>
</dbReference>
<sequence>MPQTSNRILDEFARFVTDAAGVARGVRAEAETVIRTQAEKLLRDLDVVQREEFEAVREMAVRARQENEALAARVEALERAAGIVSEAAATAKPKGASTRRRTAKPAGDPNI</sequence>
<comment type="caution">
    <text evidence="2">The sequence shown here is derived from an EMBL/GenBank/DDBJ whole genome shotgun (WGS) entry which is preliminary data.</text>
</comment>
<name>A0A4R3MNK2_9HYPH</name>
<dbReference type="Pfam" id="PF04380">
    <property type="entry name" value="BMFP"/>
    <property type="match status" value="1"/>
</dbReference>
<protein>
    <submittedName>
        <fullName evidence="2">BMFP domain-containing protein YqiC</fullName>
    </submittedName>
</protein>
<proteinExistence type="predicted"/>
<dbReference type="Proteomes" id="UP000295678">
    <property type="component" value="Unassembled WGS sequence"/>
</dbReference>
<reference evidence="2 3" key="1">
    <citation type="submission" date="2019-03" db="EMBL/GenBank/DDBJ databases">
        <title>Genomic Encyclopedia of Type Strains, Phase IV (KMG-IV): sequencing the most valuable type-strain genomes for metagenomic binning, comparative biology and taxonomic classification.</title>
        <authorList>
            <person name="Goeker M."/>
        </authorList>
    </citation>
    <scope>NUCLEOTIDE SEQUENCE [LARGE SCALE GENOMIC DNA]</scope>
    <source>
        <strain evidence="2 3">DSM 19345</strain>
    </source>
</reference>
<organism evidence="2 3">
    <name type="scientific">Tepidamorphus gemmatus</name>
    <dbReference type="NCBI Taxonomy" id="747076"/>
    <lineage>
        <taxon>Bacteria</taxon>
        <taxon>Pseudomonadati</taxon>
        <taxon>Pseudomonadota</taxon>
        <taxon>Alphaproteobacteria</taxon>
        <taxon>Hyphomicrobiales</taxon>
        <taxon>Tepidamorphaceae</taxon>
        <taxon>Tepidamorphus</taxon>
    </lineage>
</organism>
<accession>A0A4R3MNK2</accession>
<dbReference type="RefSeq" id="WP_132804991.1">
    <property type="nucleotide sequence ID" value="NZ_SMAK01000001.1"/>
</dbReference>
<dbReference type="AlphaFoldDB" id="A0A4R3MNK2"/>
<evidence type="ECO:0000313" key="3">
    <source>
        <dbReference type="Proteomes" id="UP000295678"/>
    </source>
</evidence>